<reference evidence="2 3" key="1">
    <citation type="journal article" date="2012" name="J. Bacteriol.">
        <title>Draft Genome Sequence of Bacillus isronensis Strain B3W22, Isolated from the Upper Atmosphere.</title>
        <authorList>
            <person name="Shivaji S."/>
            <person name="Ara S."/>
            <person name="Singh S.K."/>
            <person name="Bandi S."/>
            <person name="Singh A."/>
            <person name="Pinnaka A.K."/>
        </authorList>
    </citation>
    <scope>NUCLEOTIDE SEQUENCE [LARGE SCALE GENOMIC DNA]</scope>
    <source>
        <strain evidence="2 3">B3W22</strain>
    </source>
</reference>
<organism evidence="2 3">
    <name type="scientific">Solibacillus isronensis B3W22</name>
    <dbReference type="NCBI Taxonomy" id="1224748"/>
    <lineage>
        <taxon>Bacteria</taxon>
        <taxon>Bacillati</taxon>
        <taxon>Bacillota</taxon>
        <taxon>Bacilli</taxon>
        <taxon>Bacillales</taxon>
        <taxon>Caryophanaceae</taxon>
        <taxon>Solibacillus</taxon>
    </lineage>
</organism>
<dbReference type="SMART" id="SM00849">
    <property type="entry name" value="Lactamase_B"/>
    <property type="match status" value="1"/>
</dbReference>
<keyword evidence="2" id="KW-0378">Hydrolase</keyword>
<gene>
    <name evidence="2" type="ORF">B857_02036</name>
</gene>
<dbReference type="GO" id="GO:0016787">
    <property type="term" value="F:hydrolase activity"/>
    <property type="evidence" value="ECO:0007669"/>
    <property type="project" value="UniProtKB-KW"/>
</dbReference>
<dbReference type="AlphaFoldDB" id="K1KZ58"/>
<dbReference type="EMBL" id="AMCK01000009">
    <property type="protein sequence ID" value="EKB45157.1"/>
    <property type="molecule type" value="Genomic_DNA"/>
</dbReference>
<comment type="caution">
    <text evidence="2">The sequence shown here is derived from an EMBL/GenBank/DDBJ whole genome shotgun (WGS) entry which is preliminary data.</text>
</comment>
<dbReference type="PANTHER" id="PTHR23131">
    <property type="entry name" value="ENDORIBONUCLEASE LACTB2"/>
    <property type="match status" value="1"/>
</dbReference>
<dbReference type="SUPFAM" id="SSF56281">
    <property type="entry name" value="Metallo-hydrolase/oxidoreductase"/>
    <property type="match status" value="1"/>
</dbReference>
<dbReference type="Pfam" id="PF00753">
    <property type="entry name" value="Lactamase_B"/>
    <property type="match status" value="1"/>
</dbReference>
<dbReference type="RefSeq" id="WP_008406090.1">
    <property type="nucleotide sequence ID" value="NZ_AMCK01000009.1"/>
</dbReference>
<dbReference type="Gene3D" id="3.60.15.10">
    <property type="entry name" value="Ribonuclease Z/Hydroxyacylglutathione hydrolase-like"/>
    <property type="match status" value="1"/>
</dbReference>
<dbReference type="InterPro" id="IPR036866">
    <property type="entry name" value="RibonucZ/Hydroxyglut_hydro"/>
</dbReference>
<evidence type="ECO:0000259" key="1">
    <source>
        <dbReference type="SMART" id="SM00849"/>
    </source>
</evidence>
<accession>K1KZ58</accession>
<evidence type="ECO:0000313" key="2">
    <source>
        <dbReference type="EMBL" id="EKB45157.1"/>
    </source>
</evidence>
<proteinExistence type="predicted"/>
<name>K1KZ58_9BACL</name>
<evidence type="ECO:0000313" key="3">
    <source>
        <dbReference type="Proteomes" id="UP000004738"/>
    </source>
</evidence>
<dbReference type="Proteomes" id="UP000004738">
    <property type="component" value="Unassembled WGS sequence"/>
</dbReference>
<feature type="domain" description="Metallo-beta-lactamase" evidence="1">
    <location>
        <begin position="21"/>
        <end position="224"/>
    </location>
</feature>
<protein>
    <submittedName>
        <fullName evidence="2">Hydroxyacylglutathione hydrolase</fullName>
    </submittedName>
</protein>
<dbReference type="InterPro" id="IPR001279">
    <property type="entry name" value="Metallo-B-lactamas"/>
</dbReference>
<sequence>MIKQLTNTIFKITLPCIYNSEVNCYLIEQEHSYLLIDTGENNKETLLFWKQLINRLEKPISHILLSHTHTDHIGCCHYLQQLTDVKIIASQHSKEKLVTLKNSPKNTGLIDAAAQYGYVYPYSPKHLIDEQQAHDFEINETFEDGDTINIGSSTFQAIATPGHSNDLYCFYDEASSVLFASDHLIRDFNPVLIIEKDHFNPLKSYFHSLDKIIDLSCNLVLSGHGDTIENFNALIETNRNKHLKRLQQLSVLLSEKPKTFSSIIQEIYNKDIAKAKTQVMQTLSYLNYLLEQNELKVINNQDSIEITTADHVNSSS</sequence>
<dbReference type="PATRIC" id="fig|1224748.3.peg.2015"/>
<keyword evidence="3" id="KW-1185">Reference proteome</keyword>
<dbReference type="InterPro" id="IPR050662">
    <property type="entry name" value="Sec-metab_biosynth-thioest"/>
</dbReference>